<dbReference type="EMBL" id="JBJUIK010000002">
    <property type="protein sequence ID" value="KAL3535051.1"/>
    <property type="molecule type" value="Genomic_DNA"/>
</dbReference>
<dbReference type="AlphaFoldDB" id="A0ABD3AV39"/>
<dbReference type="Proteomes" id="UP001630127">
    <property type="component" value="Unassembled WGS sequence"/>
</dbReference>
<keyword evidence="2" id="KW-1185">Reference proteome</keyword>
<evidence type="ECO:0000313" key="1">
    <source>
        <dbReference type="EMBL" id="KAL3535051.1"/>
    </source>
</evidence>
<accession>A0ABD3AV39</accession>
<name>A0ABD3AV39_9GENT</name>
<sequence length="271" mass="31844">MVCWDHLRTISSNYSFLFLLVDEFNEILNSSEKLDGSPINKHRCNIFHDFIEDSHVKDLRYCVPKFTWWWKGKDGLIIIHERLDISLCNPYWYDLFKGSHALQLVRTRLENDLSFLKAIAIYISWDDVNTKFLIITIVLIRKQNKIFTLRNDVGDRIVDDKFKAYSNSFSDQLYTTSKDCSPRSSFLYDCQRIHISSNKLQLEATPSTANFKKAYFAFKQFKAPGPDVLNFALLLKFWNTISTSIISFEQDVFLKDCLRDLFKSSYHLPNP</sequence>
<evidence type="ECO:0000313" key="2">
    <source>
        <dbReference type="Proteomes" id="UP001630127"/>
    </source>
</evidence>
<gene>
    <name evidence="1" type="ORF">ACH5RR_003512</name>
</gene>
<comment type="caution">
    <text evidence="1">The sequence shown here is derived from an EMBL/GenBank/DDBJ whole genome shotgun (WGS) entry which is preliminary data.</text>
</comment>
<reference evidence="1 2" key="1">
    <citation type="submission" date="2024-11" db="EMBL/GenBank/DDBJ databases">
        <title>A near-complete genome assembly of Cinchona calisaya.</title>
        <authorList>
            <person name="Lian D.C."/>
            <person name="Zhao X.W."/>
            <person name="Wei L."/>
        </authorList>
    </citation>
    <scope>NUCLEOTIDE SEQUENCE [LARGE SCALE GENOMIC DNA]</scope>
    <source>
        <tissue evidence="1">Nenye</tissue>
    </source>
</reference>
<organism evidence="1 2">
    <name type="scientific">Cinchona calisaya</name>
    <dbReference type="NCBI Taxonomy" id="153742"/>
    <lineage>
        <taxon>Eukaryota</taxon>
        <taxon>Viridiplantae</taxon>
        <taxon>Streptophyta</taxon>
        <taxon>Embryophyta</taxon>
        <taxon>Tracheophyta</taxon>
        <taxon>Spermatophyta</taxon>
        <taxon>Magnoliopsida</taxon>
        <taxon>eudicotyledons</taxon>
        <taxon>Gunneridae</taxon>
        <taxon>Pentapetalae</taxon>
        <taxon>asterids</taxon>
        <taxon>lamiids</taxon>
        <taxon>Gentianales</taxon>
        <taxon>Rubiaceae</taxon>
        <taxon>Cinchonoideae</taxon>
        <taxon>Cinchoneae</taxon>
        <taxon>Cinchona</taxon>
    </lineage>
</organism>
<proteinExistence type="predicted"/>
<protein>
    <submittedName>
        <fullName evidence="1">Uncharacterized protein</fullName>
    </submittedName>
</protein>